<evidence type="ECO:0008006" key="4">
    <source>
        <dbReference type="Google" id="ProtNLM"/>
    </source>
</evidence>
<dbReference type="EMBL" id="VIAR01000001">
    <property type="protein sequence ID" value="TQD40744.1"/>
    <property type="molecule type" value="Genomic_DNA"/>
</dbReference>
<protein>
    <recommendedName>
        <fullName evidence="4">Chain length determinant protein</fullName>
    </recommendedName>
</protein>
<evidence type="ECO:0000313" key="2">
    <source>
        <dbReference type="EMBL" id="TQD40744.1"/>
    </source>
</evidence>
<feature type="transmembrane region" description="Helical" evidence="1">
    <location>
        <begin position="45"/>
        <end position="62"/>
    </location>
</feature>
<keyword evidence="1" id="KW-0472">Membrane</keyword>
<organism evidence="2 3">
    <name type="scientific">Haloflavibacter putidus</name>
    <dbReference type="NCBI Taxonomy" id="2576776"/>
    <lineage>
        <taxon>Bacteria</taxon>
        <taxon>Pseudomonadati</taxon>
        <taxon>Bacteroidota</taxon>
        <taxon>Flavobacteriia</taxon>
        <taxon>Flavobacteriales</taxon>
        <taxon>Flavobacteriaceae</taxon>
        <taxon>Haloflavibacter</taxon>
    </lineage>
</organism>
<evidence type="ECO:0000256" key="1">
    <source>
        <dbReference type="SAM" id="Phobius"/>
    </source>
</evidence>
<comment type="caution">
    <text evidence="2">The sequence shown here is derived from an EMBL/GenBank/DDBJ whole genome shotgun (WGS) entry which is preliminary data.</text>
</comment>
<dbReference type="Proteomes" id="UP000317169">
    <property type="component" value="Unassembled WGS sequence"/>
</dbReference>
<evidence type="ECO:0000313" key="3">
    <source>
        <dbReference type="Proteomes" id="UP000317169"/>
    </source>
</evidence>
<gene>
    <name evidence="2" type="ORF">FKR84_01830</name>
</gene>
<proteinExistence type="predicted"/>
<sequence>MENNKSTQKQEEEIDLGDLFRYLRNGFNNLGNTLLHFINFLLKNALLLIILIVIGAVIGYFLEKNTKEIYKTEAVVATGFGSAEYLYGAVNEVNFKFKKQNQAFLDKLQVENFDGFSLEVKPVVSLDNTTNEQQNFYDLIRESELLDQESQRKVIATSFEKHNLILYHPTDAASQKILKHIIEYLRDNEYYQAFHKDYLANIESRITENKLMIRRIDSLVGGYTKSLKETPGAYQQLQYYNADNSLDLGEVLANRLTLQRENRNLIQDRSMYSNFLNIIKIGSPKELENKGISSNYIVIIPFVLILLFFVFILLQIVFRKARALKN</sequence>
<name>A0A507ZWU9_9FLAO</name>
<keyword evidence="1" id="KW-1133">Transmembrane helix</keyword>
<dbReference type="OrthoDB" id="1452530at2"/>
<reference evidence="2 3" key="1">
    <citation type="submission" date="2019-06" db="EMBL/GenBank/DDBJ databases">
        <title>Flavibacter putida gen. nov., sp. nov., a novel marine bacterium of the family Flavobacteriaceae isolated from coastal seawater.</title>
        <authorList>
            <person name="Feng X."/>
        </authorList>
    </citation>
    <scope>NUCLEOTIDE SEQUENCE [LARGE SCALE GENOMIC DNA]</scope>
    <source>
        <strain evidence="2 3">PLHSN227</strain>
    </source>
</reference>
<keyword evidence="3" id="KW-1185">Reference proteome</keyword>
<dbReference type="RefSeq" id="WP_141420475.1">
    <property type="nucleotide sequence ID" value="NZ_VIAR01000001.1"/>
</dbReference>
<feature type="transmembrane region" description="Helical" evidence="1">
    <location>
        <begin position="296"/>
        <end position="318"/>
    </location>
</feature>
<dbReference type="AlphaFoldDB" id="A0A507ZWU9"/>
<accession>A0A507ZWU9</accession>
<keyword evidence="1" id="KW-0812">Transmembrane</keyword>